<comment type="caution">
    <text evidence="6">The sequence shown here is derived from an EMBL/GenBank/DDBJ whole genome shotgun (WGS) entry which is preliminary data.</text>
</comment>
<reference evidence="7" key="1">
    <citation type="submission" date="2023-07" db="EMBL/GenBank/DDBJ databases">
        <title>30 novel species of actinomycetes from the DSMZ collection.</title>
        <authorList>
            <person name="Nouioui I."/>
        </authorList>
    </citation>
    <scope>NUCLEOTIDE SEQUENCE [LARGE SCALE GENOMIC DNA]</scope>
    <source>
        <strain evidence="7">DSM 41699</strain>
    </source>
</reference>
<keyword evidence="2 6" id="KW-0328">Glycosyltransferase</keyword>
<name>A0ABU2TTC6_9ACTN</name>
<proteinExistence type="predicted"/>
<feature type="domain" description="Glycosyltransferase subfamily 4-like N-terminal" evidence="5">
    <location>
        <begin position="37"/>
        <end position="211"/>
    </location>
</feature>
<evidence type="ECO:0000313" key="7">
    <source>
        <dbReference type="Proteomes" id="UP001183809"/>
    </source>
</evidence>
<evidence type="ECO:0000256" key="2">
    <source>
        <dbReference type="ARBA" id="ARBA00022676"/>
    </source>
</evidence>
<dbReference type="RefSeq" id="WP_311695148.1">
    <property type="nucleotide sequence ID" value="NZ_JAVREY010000013.1"/>
</dbReference>
<dbReference type="Proteomes" id="UP001183809">
    <property type="component" value="Unassembled WGS sequence"/>
</dbReference>
<dbReference type="SUPFAM" id="SSF53756">
    <property type="entry name" value="UDP-Glycosyltransferase/glycogen phosphorylase"/>
    <property type="match status" value="1"/>
</dbReference>
<feature type="domain" description="Glycosyl transferase family 1" evidence="4">
    <location>
        <begin position="228"/>
        <end position="386"/>
    </location>
</feature>
<evidence type="ECO:0000256" key="3">
    <source>
        <dbReference type="ARBA" id="ARBA00022679"/>
    </source>
</evidence>
<accession>A0ABU2TTC6</accession>
<dbReference type="Pfam" id="PF00534">
    <property type="entry name" value="Glycos_transf_1"/>
    <property type="match status" value="1"/>
</dbReference>
<keyword evidence="7" id="KW-1185">Reference proteome</keyword>
<evidence type="ECO:0000259" key="4">
    <source>
        <dbReference type="Pfam" id="PF00534"/>
    </source>
</evidence>
<dbReference type="EMBL" id="JAVREY010000013">
    <property type="protein sequence ID" value="MDT0464112.1"/>
    <property type="molecule type" value="Genomic_DNA"/>
</dbReference>
<dbReference type="PANTHER" id="PTHR12526:SF635">
    <property type="entry name" value="GLYCOSYL TRANSFERASE GROUP 1"/>
    <property type="match status" value="1"/>
</dbReference>
<evidence type="ECO:0000256" key="1">
    <source>
        <dbReference type="ARBA" id="ARBA00021292"/>
    </source>
</evidence>
<dbReference type="PANTHER" id="PTHR12526">
    <property type="entry name" value="GLYCOSYLTRANSFERASE"/>
    <property type="match status" value="1"/>
</dbReference>
<organism evidence="6 7">
    <name type="scientific">Streptomyces gibsoniae</name>
    <dbReference type="NCBI Taxonomy" id="3075529"/>
    <lineage>
        <taxon>Bacteria</taxon>
        <taxon>Bacillati</taxon>
        <taxon>Actinomycetota</taxon>
        <taxon>Actinomycetes</taxon>
        <taxon>Kitasatosporales</taxon>
        <taxon>Streptomycetaceae</taxon>
        <taxon>Streptomyces</taxon>
    </lineage>
</organism>
<dbReference type="GO" id="GO:0016757">
    <property type="term" value="F:glycosyltransferase activity"/>
    <property type="evidence" value="ECO:0007669"/>
    <property type="project" value="UniProtKB-KW"/>
</dbReference>
<protein>
    <recommendedName>
        <fullName evidence="1">D-inositol 3-phosphate glycosyltransferase</fullName>
    </recommendedName>
</protein>
<evidence type="ECO:0000313" key="6">
    <source>
        <dbReference type="EMBL" id="MDT0464112.1"/>
    </source>
</evidence>
<evidence type="ECO:0000259" key="5">
    <source>
        <dbReference type="Pfam" id="PF13439"/>
    </source>
</evidence>
<dbReference type="InterPro" id="IPR001296">
    <property type="entry name" value="Glyco_trans_1"/>
</dbReference>
<dbReference type="Pfam" id="PF13439">
    <property type="entry name" value="Glyco_transf_4"/>
    <property type="match status" value="1"/>
</dbReference>
<keyword evidence="3 6" id="KW-0808">Transferase</keyword>
<gene>
    <name evidence="6" type="ORF">RM764_13955</name>
</gene>
<dbReference type="InterPro" id="IPR028098">
    <property type="entry name" value="Glyco_trans_4-like_N"/>
</dbReference>
<dbReference type="Gene3D" id="3.40.50.2000">
    <property type="entry name" value="Glycogen Phosphorylase B"/>
    <property type="match status" value="2"/>
</dbReference>
<sequence length="452" mass="47046">MTSSTDALGAFAPEGPGSLAVALVSAPPAPLGEAGTGGWSAQIADLAGALAGRGHRVTLYTRRDDPDLPDRMTLRDGVEVRRVPAGPPEPLSMNELLPHLWELGRHLAGVWRVRPPDVVHSHGWLSGLAALRVARELELPLLHSHHSLGTVTRRQPQPAGPRHPRRIAHEREVGRGCDHIIATCRDEVVELGRMGMSRGRISVVPYGVDTAVFTPHGPAAAPGTAYRRLLQLGSLGPHGDSVVSIAALALLPTAELVVVGGPPADRLDGDPEVRRLRRAAADAGVADRVRFLGGVPGHEVPALLRGADVVLCPADHEPFGIAALEAMACGRPVVATAVGGHLDTVADPGTGRLVPPGDPNALARAAGELLADPEARKACGAAGRRRALRRYGWERVAAATEEAYCAVLDAQCAVPRWSATAAAARRGRAPGGPFGQVRVSSAVAPVSSSSVS</sequence>